<geneLocation type="plasmid" evidence="2">
    <name>prln1</name>
</geneLocation>
<organism evidence="1 2">
    <name type="scientific">Rhizobium leguminosarum</name>
    <dbReference type="NCBI Taxonomy" id="384"/>
    <lineage>
        <taxon>Bacteria</taxon>
        <taxon>Pseudomonadati</taxon>
        <taxon>Pseudomonadota</taxon>
        <taxon>Alphaproteobacteria</taxon>
        <taxon>Hyphomicrobiales</taxon>
        <taxon>Rhizobiaceae</taxon>
        <taxon>Rhizobium/Agrobacterium group</taxon>
        <taxon>Rhizobium</taxon>
    </lineage>
</organism>
<protein>
    <submittedName>
        <fullName evidence="1">Uncharacterized protein</fullName>
    </submittedName>
</protein>
<evidence type="ECO:0000313" key="1">
    <source>
        <dbReference type="EMBL" id="AUW45646.1"/>
    </source>
</evidence>
<dbReference type="EMBL" id="CP025013">
    <property type="protein sequence ID" value="AUW45646.1"/>
    <property type="molecule type" value="Genomic_DNA"/>
</dbReference>
<sequence>MQLCGLGSRSATSRTTPEVPVARLDRVAFELALSVAQKDFVALFKREDHFKISRRNSGCAA</sequence>
<gene>
    <name evidence="1" type="ORF">CUJ84_pRLN1000179</name>
</gene>
<accession>A0A2K9ZBM1</accession>
<evidence type="ECO:0000313" key="2">
    <source>
        <dbReference type="Proteomes" id="UP000238523"/>
    </source>
</evidence>
<dbReference type="Proteomes" id="UP000238523">
    <property type="component" value="Plasmid pRLN1"/>
</dbReference>
<reference evidence="1 2" key="1">
    <citation type="submission" date="2017-11" db="EMBL/GenBank/DDBJ databases">
        <title>Complete genome of Rhizobium leguminosarum Norway, an ineffective micro-symbiont.</title>
        <authorList>
            <person name="Hoffrichter A."/>
            <person name="Liang J."/>
            <person name="Brachmann A."/>
            <person name="Marin M."/>
        </authorList>
    </citation>
    <scope>NUCLEOTIDE SEQUENCE [LARGE SCALE GENOMIC DNA]</scope>
    <source>
        <strain evidence="1 2">Norway</strain>
        <plasmid evidence="2">Plasmid prln1</plasmid>
    </source>
</reference>
<dbReference type="AlphaFoldDB" id="A0A2K9ZBM1"/>
<name>A0A2K9ZBM1_RHILE</name>
<proteinExistence type="predicted"/>
<keyword evidence="1" id="KW-0614">Plasmid</keyword>